<evidence type="ECO:0000256" key="1">
    <source>
        <dbReference type="ARBA" id="ARBA00022630"/>
    </source>
</evidence>
<feature type="coiled-coil region" evidence="7">
    <location>
        <begin position="192"/>
        <end position="219"/>
    </location>
</feature>
<dbReference type="Pfam" id="PF02525">
    <property type="entry name" value="Flavodoxin_2"/>
    <property type="match status" value="1"/>
</dbReference>
<keyword evidence="7" id="KW-0175">Coiled coil</keyword>
<comment type="function">
    <text evidence="6">Quinone reductase that provides resistance to thiol-specific stress caused by electrophilic quinones.</text>
</comment>
<dbReference type="EC" id="1.6.5.-" evidence="6"/>
<gene>
    <name evidence="6" type="primary">azoR</name>
    <name evidence="9" type="ORF">EZ444_02020</name>
</gene>
<dbReference type="PANTHER" id="PTHR43741:SF4">
    <property type="entry name" value="FMN-DEPENDENT NADH:QUINONE OXIDOREDUCTASE"/>
    <property type="match status" value="1"/>
</dbReference>
<keyword evidence="3 6" id="KW-0560">Oxidoreductase</keyword>
<accession>A0A4R0NGB8</accession>
<organism evidence="9 10">
    <name type="scientific">Pedobacter hiemivivus</name>
    <dbReference type="NCBI Taxonomy" id="2530454"/>
    <lineage>
        <taxon>Bacteria</taxon>
        <taxon>Pseudomonadati</taxon>
        <taxon>Bacteroidota</taxon>
        <taxon>Sphingobacteriia</taxon>
        <taxon>Sphingobacteriales</taxon>
        <taxon>Sphingobacteriaceae</taxon>
        <taxon>Pedobacter</taxon>
    </lineage>
</organism>
<keyword evidence="10" id="KW-1185">Reference proteome</keyword>
<comment type="subunit">
    <text evidence="6">Homodimer.</text>
</comment>
<keyword evidence="2 6" id="KW-0288">FMN</keyword>
<dbReference type="HAMAP" id="MF_01216">
    <property type="entry name" value="Azoreductase_type1"/>
    <property type="match status" value="1"/>
</dbReference>
<name>A0A4R0NGB8_9SPHI</name>
<evidence type="ECO:0000313" key="10">
    <source>
        <dbReference type="Proteomes" id="UP000291117"/>
    </source>
</evidence>
<dbReference type="OrthoDB" id="9805013at2"/>
<dbReference type="GO" id="GO:0016655">
    <property type="term" value="F:oxidoreductase activity, acting on NAD(P)H, quinone or similar compound as acceptor"/>
    <property type="evidence" value="ECO:0007669"/>
    <property type="project" value="InterPro"/>
</dbReference>
<dbReference type="GO" id="GO:0010181">
    <property type="term" value="F:FMN binding"/>
    <property type="evidence" value="ECO:0007669"/>
    <property type="project" value="UniProtKB-UniRule"/>
</dbReference>
<comment type="function">
    <text evidence="6">Also exhibits azoreductase activity. Catalyzes the reductive cleavage of the azo bond in aromatic azo compounds to the corresponding amines.</text>
</comment>
<comment type="catalytic activity">
    <reaction evidence="5">
        <text>N,N-dimethyl-1,4-phenylenediamine + anthranilate + 2 NAD(+) = 2-(4-dimethylaminophenyl)diazenylbenzoate + 2 NADH + 2 H(+)</text>
        <dbReference type="Rhea" id="RHEA:55872"/>
        <dbReference type="ChEBI" id="CHEBI:15378"/>
        <dbReference type="ChEBI" id="CHEBI:15783"/>
        <dbReference type="ChEBI" id="CHEBI:16567"/>
        <dbReference type="ChEBI" id="CHEBI:57540"/>
        <dbReference type="ChEBI" id="CHEBI:57945"/>
        <dbReference type="ChEBI" id="CHEBI:71579"/>
        <dbReference type="EC" id="1.7.1.17"/>
    </reaction>
    <physiologicalReaction direction="right-to-left" evidence="5">
        <dbReference type="Rhea" id="RHEA:55874"/>
    </physiologicalReaction>
</comment>
<evidence type="ECO:0000256" key="5">
    <source>
        <dbReference type="ARBA" id="ARBA00048542"/>
    </source>
</evidence>
<dbReference type="PANTHER" id="PTHR43741">
    <property type="entry name" value="FMN-DEPENDENT NADH-AZOREDUCTASE 1"/>
    <property type="match status" value="1"/>
</dbReference>
<evidence type="ECO:0000259" key="8">
    <source>
        <dbReference type="Pfam" id="PF02525"/>
    </source>
</evidence>
<feature type="binding site" evidence="6">
    <location>
        <begin position="25"/>
        <end position="27"/>
    </location>
    <ligand>
        <name>FMN</name>
        <dbReference type="ChEBI" id="CHEBI:58210"/>
    </ligand>
</feature>
<sequence>MSTINYPKAMKKILVINASANTKNSVSRSLSDTFIEYWKMTGFAHQIQYRDFSESEISHIDQMWIDANLKSPENRSENEREMLKWSDIYIKELHDADIIVLASPMYNWSIPSTLKAYIDNIMRFNETFTRNLQRGDQPYRGLLENKSLILLLSRGSQGYEKGERNAHMNFQSSYLKMVFGIMGIHDVDELAINGTSRESNDLTEEILNVREQLRTLINQKLSLS</sequence>
<dbReference type="Proteomes" id="UP000291117">
    <property type="component" value="Unassembled WGS sequence"/>
</dbReference>
<dbReference type="RefSeq" id="WP_131606719.1">
    <property type="nucleotide sequence ID" value="NZ_SJSM01000001.1"/>
</dbReference>
<evidence type="ECO:0000256" key="6">
    <source>
        <dbReference type="HAMAP-Rule" id="MF_01216"/>
    </source>
</evidence>
<dbReference type="InterPro" id="IPR003680">
    <property type="entry name" value="Flavodoxin_fold"/>
</dbReference>
<dbReference type="EC" id="1.7.1.17" evidence="6"/>
<dbReference type="InterPro" id="IPR029039">
    <property type="entry name" value="Flavoprotein-like_sf"/>
</dbReference>
<keyword evidence="4 6" id="KW-0520">NAD</keyword>
<dbReference type="SUPFAM" id="SSF52218">
    <property type="entry name" value="Flavoproteins"/>
    <property type="match status" value="1"/>
</dbReference>
<feature type="binding site" evidence="6">
    <location>
        <position position="19"/>
    </location>
    <ligand>
        <name>FMN</name>
        <dbReference type="ChEBI" id="CHEBI:58210"/>
    </ligand>
</feature>
<dbReference type="InterPro" id="IPR050104">
    <property type="entry name" value="FMN-dep_NADH:Q_OxRdtase_AzoR1"/>
</dbReference>
<dbReference type="AlphaFoldDB" id="A0A4R0NGB8"/>
<protein>
    <recommendedName>
        <fullName evidence="6">FMN dependent NADH:quinone oxidoreductase</fullName>
        <ecNumber evidence="6">1.6.5.-</ecNumber>
    </recommendedName>
    <alternativeName>
        <fullName evidence="6">Azo-dye reductase</fullName>
    </alternativeName>
    <alternativeName>
        <fullName evidence="6">FMN-dependent NADH-azo compound oxidoreductase</fullName>
    </alternativeName>
    <alternativeName>
        <fullName evidence="6">FMN-dependent NADH-azoreductase</fullName>
        <ecNumber evidence="6">1.7.1.17</ecNumber>
    </alternativeName>
</protein>
<evidence type="ECO:0000256" key="7">
    <source>
        <dbReference type="SAM" id="Coils"/>
    </source>
</evidence>
<comment type="caution">
    <text evidence="6">Lacks conserved residue(s) required for the propagation of feature annotation.</text>
</comment>
<evidence type="ECO:0000256" key="4">
    <source>
        <dbReference type="ARBA" id="ARBA00023027"/>
    </source>
</evidence>
<dbReference type="GO" id="GO:0009055">
    <property type="term" value="F:electron transfer activity"/>
    <property type="evidence" value="ECO:0007669"/>
    <property type="project" value="UniProtKB-UniRule"/>
</dbReference>
<feature type="domain" description="Flavodoxin-like fold" evidence="8">
    <location>
        <begin position="11"/>
        <end position="213"/>
    </location>
</feature>
<reference evidence="9 10" key="1">
    <citation type="submission" date="2019-02" db="EMBL/GenBank/DDBJ databases">
        <title>Pedobacter sp. RP-3-8 sp. nov., isolated from Arctic soil.</title>
        <authorList>
            <person name="Dahal R.H."/>
        </authorList>
    </citation>
    <scope>NUCLEOTIDE SEQUENCE [LARGE SCALE GENOMIC DNA]</scope>
    <source>
        <strain evidence="9 10">RP-3-8</strain>
    </source>
</reference>
<comment type="cofactor">
    <cofactor evidence="6">
        <name>FMN</name>
        <dbReference type="ChEBI" id="CHEBI:58210"/>
    </cofactor>
    <text evidence="6">Binds 1 FMN per subunit.</text>
</comment>
<evidence type="ECO:0000313" key="9">
    <source>
        <dbReference type="EMBL" id="TCC99475.1"/>
    </source>
</evidence>
<dbReference type="EMBL" id="SJSM01000001">
    <property type="protein sequence ID" value="TCC99475.1"/>
    <property type="molecule type" value="Genomic_DNA"/>
</dbReference>
<proteinExistence type="inferred from homology"/>
<evidence type="ECO:0000256" key="3">
    <source>
        <dbReference type="ARBA" id="ARBA00023002"/>
    </source>
</evidence>
<evidence type="ECO:0000256" key="2">
    <source>
        <dbReference type="ARBA" id="ARBA00022643"/>
    </source>
</evidence>
<keyword evidence="1 6" id="KW-0285">Flavoprotein</keyword>
<dbReference type="Gene3D" id="3.40.50.360">
    <property type="match status" value="1"/>
</dbReference>
<comment type="similarity">
    <text evidence="6">Belongs to the azoreductase type 1 family.</text>
</comment>
<dbReference type="GO" id="GO:0016652">
    <property type="term" value="F:oxidoreductase activity, acting on NAD(P)H as acceptor"/>
    <property type="evidence" value="ECO:0007669"/>
    <property type="project" value="UniProtKB-UniRule"/>
</dbReference>
<comment type="catalytic activity">
    <reaction evidence="6">
        <text>2 a quinone + NADH + H(+) = 2 a 1,4-benzosemiquinone + NAD(+)</text>
        <dbReference type="Rhea" id="RHEA:65952"/>
        <dbReference type="ChEBI" id="CHEBI:15378"/>
        <dbReference type="ChEBI" id="CHEBI:57540"/>
        <dbReference type="ChEBI" id="CHEBI:57945"/>
        <dbReference type="ChEBI" id="CHEBI:132124"/>
        <dbReference type="ChEBI" id="CHEBI:134225"/>
    </reaction>
</comment>
<dbReference type="InterPro" id="IPR023048">
    <property type="entry name" value="NADH:quinone_OxRdtase_FMN_depd"/>
</dbReference>
<comment type="caution">
    <text evidence="9">The sequence shown here is derived from an EMBL/GenBank/DDBJ whole genome shotgun (WGS) entry which is preliminary data.</text>
</comment>